<proteinExistence type="predicted"/>
<evidence type="ECO:0000313" key="1">
    <source>
        <dbReference type="EMBL" id="OOK64904.1"/>
    </source>
</evidence>
<gene>
    <name evidence="1" type="ORF">BZL30_9012</name>
</gene>
<organism evidence="1 2">
    <name type="scientific">Mycobacterium kansasii</name>
    <dbReference type="NCBI Taxonomy" id="1768"/>
    <lineage>
        <taxon>Bacteria</taxon>
        <taxon>Bacillati</taxon>
        <taxon>Actinomycetota</taxon>
        <taxon>Actinomycetes</taxon>
        <taxon>Mycobacteriales</taxon>
        <taxon>Mycobacteriaceae</taxon>
        <taxon>Mycobacterium</taxon>
    </lineage>
</organism>
<dbReference type="Proteomes" id="UP000189229">
    <property type="component" value="Unassembled WGS sequence"/>
</dbReference>
<protein>
    <submittedName>
        <fullName evidence="1">Uncharacterized protein</fullName>
    </submittedName>
</protein>
<sequence>MHGLDSFARGALGGRQHSGECSRMDFHLSIDFYDKFGYDRPVYTLSHDSLFMADRVAVPRTG</sequence>
<dbReference type="AlphaFoldDB" id="A0A1V3WD37"/>
<evidence type="ECO:0000313" key="2">
    <source>
        <dbReference type="Proteomes" id="UP000189229"/>
    </source>
</evidence>
<dbReference type="EMBL" id="MVBM01000011">
    <property type="protein sequence ID" value="OOK64904.1"/>
    <property type="molecule type" value="Genomic_DNA"/>
</dbReference>
<accession>A0A1V3WD37</accession>
<reference evidence="1 2" key="1">
    <citation type="submission" date="2017-02" db="EMBL/GenBank/DDBJ databases">
        <title>Complete genome sequences of Mycobacterium kansasii strains isolated from rhesus macaques.</title>
        <authorList>
            <person name="Panda A."/>
            <person name="Nagaraj S."/>
            <person name="Zhao X."/>
            <person name="Tettelin H."/>
            <person name="Detolla L.J."/>
        </authorList>
    </citation>
    <scope>NUCLEOTIDE SEQUENCE [LARGE SCALE GENOMIC DNA]</scope>
    <source>
        <strain evidence="1 2">11-3813</strain>
    </source>
</reference>
<name>A0A1V3WD37_MYCKA</name>
<comment type="caution">
    <text evidence="1">The sequence shown here is derived from an EMBL/GenBank/DDBJ whole genome shotgun (WGS) entry which is preliminary data.</text>
</comment>